<dbReference type="AlphaFoldDB" id="A0A6J6S3J6"/>
<sequence>MVASRLPYKILGGIVPCPGGWLIVPARLAGVTVVADEPEVVKTLIDVLEFKPKFDAAAIYATLGFEDEPSGPYRACDREARELVGWPRMVAIKPVPSRAALNAATRAEALELEPWLTRDDFRRFKMLRECEREFQPFHQRNFFAAHPDLTFTQLNDDRPVTSSPYQQDGVLERMALIRNKIPGLEEIITRTPPAGAGQVHLLQATALVWTARRAAGRAMNRLPQDPGWDSSGMRMEIVR</sequence>
<evidence type="ECO:0000313" key="5">
    <source>
        <dbReference type="EMBL" id="CAB4921393.1"/>
    </source>
</evidence>
<accession>A0A6J6S3J6</accession>
<dbReference type="Pfam" id="PF04250">
    <property type="entry name" value="DUF429"/>
    <property type="match status" value="1"/>
</dbReference>
<dbReference type="EMBL" id="CAFAAV010000013">
    <property type="protein sequence ID" value="CAB4804013.1"/>
    <property type="molecule type" value="Genomic_DNA"/>
</dbReference>
<gene>
    <name evidence="2" type="ORF">UFOPK2656_02008</name>
    <name evidence="3" type="ORF">UFOPK3099_00290</name>
    <name evidence="4" type="ORF">UFOPK3267_00109</name>
    <name evidence="5" type="ORF">UFOPK3651_00876</name>
    <name evidence="1" type="ORF">UFOPK4189_00949</name>
</gene>
<dbReference type="EMBL" id="CAFBMT010000004">
    <property type="protein sequence ID" value="CAB4921393.1"/>
    <property type="molecule type" value="Genomic_DNA"/>
</dbReference>
<dbReference type="EMBL" id="CAFBIY010000003">
    <property type="protein sequence ID" value="CAB4846125.1"/>
    <property type="molecule type" value="Genomic_DNA"/>
</dbReference>
<dbReference type="EMBL" id="CAESGF010000004">
    <property type="protein sequence ID" value="CAB4363168.1"/>
    <property type="molecule type" value="Genomic_DNA"/>
</dbReference>
<reference evidence="2" key="1">
    <citation type="submission" date="2020-05" db="EMBL/GenBank/DDBJ databases">
        <authorList>
            <person name="Chiriac C."/>
            <person name="Salcher M."/>
            <person name="Ghai R."/>
            <person name="Kavagutti S V."/>
        </authorList>
    </citation>
    <scope>NUCLEOTIDE SEQUENCE</scope>
</reference>
<name>A0A6J6S3J6_9ZZZZ</name>
<dbReference type="InterPro" id="IPR007362">
    <property type="entry name" value="DUF429"/>
</dbReference>
<proteinExistence type="predicted"/>
<evidence type="ECO:0000313" key="4">
    <source>
        <dbReference type="EMBL" id="CAB4846125.1"/>
    </source>
</evidence>
<evidence type="ECO:0000313" key="1">
    <source>
        <dbReference type="EMBL" id="CAB4363168.1"/>
    </source>
</evidence>
<organism evidence="2">
    <name type="scientific">freshwater metagenome</name>
    <dbReference type="NCBI Taxonomy" id="449393"/>
    <lineage>
        <taxon>unclassified sequences</taxon>
        <taxon>metagenomes</taxon>
        <taxon>ecological metagenomes</taxon>
    </lineage>
</organism>
<evidence type="ECO:0000313" key="3">
    <source>
        <dbReference type="EMBL" id="CAB4804013.1"/>
    </source>
</evidence>
<dbReference type="EMBL" id="CAEZYF010000012">
    <property type="protein sequence ID" value="CAB4729560.1"/>
    <property type="molecule type" value="Genomic_DNA"/>
</dbReference>
<evidence type="ECO:0000313" key="2">
    <source>
        <dbReference type="EMBL" id="CAB4729560.1"/>
    </source>
</evidence>
<protein>
    <submittedName>
        <fullName evidence="2">Unannotated protein</fullName>
    </submittedName>
</protein>